<name>A0A1E5BKC0_9VIBR</name>
<sequence>MKTFTAEELISAIRSADSLAELKRMVGTTNDLVKQSSDRIAEIDRINDQHGYDIDTMPWQVSERYKTLQAEQDAFESVYC</sequence>
<gene>
    <name evidence="1" type="ORF">A1QO_02790</name>
</gene>
<comment type="caution">
    <text evidence="1">The sequence shown here is derived from an EMBL/GenBank/DDBJ whole genome shotgun (WGS) entry which is preliminary data.</text>
</comment>
<protein>
    <submittedName>
        <fullName evidence="1">Uncharacterized protein</fullName>
    </submittedName>
</protein>
<accession>A0A1E5BKC0</accession>
<proteinExistence type="predicted"/>
<organism evidence="1 2">
    <name type="scientific">Vibrio genomosp. F10 str. ZF-129</name>
    <dbReference type="NCBI Taxonomy" id="1187848"/>
    <lineage>
        <taxon>Bacteria</taxon>
        <taxon>Pseudomonadati</taxon>
        <taxon>Pseudomonadota</taxon>
        <taxon>Gammaproteobacteria</taxon>
        <taxon>Vibrionales</taxon>
        <taxon>Vibrionaceae</taxon>
        <taxon>Vibrio</taxon>
    </lineage>
</organism>
<dbReference type="STRING" id="1187848.A1QO_02790"/>
<dbReference type="AlphaFoldDB" id="A0A1E5BKC0"/>
<dbReference type="EMBL" id="AJYQ02000002">
    <property type="protein sequence ID" value="OEE38323.1"/>
    <property type="molecule type" value="Genomic_DNA"/>
</dbReference>
<dbReference type="RefSeq" id="WP_017041323.1">
    <property type="nucleotide sequence ID" value="NZ_AJYQ02000002.1"/>
</dbReference>
<evidence type="ECO:0000313" key="2">
    <source>
        <dbReference type="Proteomes" id="UP000094741"/>
    </source>
</evidence>
<reference evidence="1 2" key="1">
    <citation type="journal article" date="2012" name="Science">
        <title>Ecological populations of bacteria act as socially cohesive units of antibiotic production and resistance.</title>
        <authorList>
            <person name="Cordero O.X."/>
            <person name="Wildschutte H."/>
            <person name="Kirkup B."/>
            <person name="Proehl S."/>
            <person name="Ngo L."/>
            <person name="Hussain F."/>
            <person name="Le Roux F."/>
            <person name="Mincer T."/>
            <person name="Polz M.F."/>
        </authorList>
    </citation>
    <scope>NUCLEOTIDE SEQUENCE [LARGE SCALE GENOMIC DNA]</scope>
    <source>
        <strain evidence="1 2">ZF-129</strain>
    </source>
</reference>
<dbReference type="Proteomes" id="UP000094741">
    <property type="component" value="Unassembled WGS sequence"/>
</dbReference>
<evidence type="ECO:0000313" key="1">
    <source>
        <dbReference type="EMBL" id="OEE38323.1"/>
    </source>
</evidence>